<feature type="compositionally biased region" description="Polar residues" evidence="1">
    <location>
        <begin position="92"/>
        <end position="101"/>
    </location>
</feature>
<keyword evidence="3" id="KW-1185">Reference proteome</keyword>
<feature type="compositionally biased region" description="Polar residues" evidence="1">
    <location>
        <begin position="217"/>
        <end position="232"/>
    </location>
</feature>
<accession>C4JQ99</accession>
<dbReference type="Proteomes" id="UP000002058">
    <property type="component" value="Unassembled WGS sequence"/>
</dbReference>
<dbReference type="OMA" id="WVNPWRK"/>
<name>C4JQ99_UNCRE</name>
<dbReference type="RefSeq" id="XP_002545136.1">
    <property type="nucleotide sequence ID" value="XM_002545090.1"/>
</dbReference>
<feature type="compositionally biased region" description="Low complexity" evidence="1">
    <location>
        <begin position="1"/>
        <end position="20"/>
    </location>
</feature>
<feature type="compositionally biased region" description="Polar residues" evidence="1">
    <location>
        <begin position="515"/>
        <end position="540"/>
    </location>
</feature>
<dbReference type="EMBL" id="CH476616">
    <property type="protein sequence ID" value="EEP79807.1"/>
    <property type="molecule type" value="Genomic_DNA"/>
</dbReference>
<feature type="region of interest" description="Disordered" evidence="1">
    <location>
        <begin position="560"/>
        <end position="610"/>
    </location>
</feature>
<feature type="region of interest" description="Disordered" evidence="1">
    <location>
        <begin position="482"/>
        <end position="540"/>
    </location>
</feature>
<feature type="compositionally biased region" description="Basic and acidic residues" evidence="1">
    <location>
        <begin position="372"/>
        <end position="383"/>
    </location>
</feature>
<protein>
    <submittedName>
        <fullName evidence="2">Uncharacterized protein</fullName>
    </submittedName>
</protein>
<feature type="compositionally biased region" description="Basic and acidic residues" evidence="1">
    <location>
        <begin position="489"/>
        <end position="509"/>
    </location>
</feature>
<dbReference type="GeneID" id="8440038"/>
<dbReference type="VEuPathDB" id="FungiDB:UREG_04653"/>
<feature type="compositionally biased region" description="Polar residues" evidence="1">
    <location>
        <begin position="311"/>
        <end position="326"/>
    </location>
</feature>
<dbReference type="InParanoid" id="C4JQ99"/>
<dbReference type="AlphaFoldDB" id="C4JQ99"/>
<organism evidence="2 3">
    <name type="scientific">Uncinocarpus reesii (strain UAMH 1704)</name>
    <dbReference type="NCBI Taxonomy" id="336963"/>
    <lineage>
        <taxon>Eukaryota</taxon>
        <taxon>Fungi</taxon>
        <taxon>Dikarya</taxon>
        <taxon>Ascomycota</taxon>
        <taxon>Pezizomycotina</taxon>
        <taxon>Eurotiomycetes</taxon>
        <taxon>Eurotiomycetidae</taxon>
        <taxon>Onygenales</taxon>
        <taxon>Onygenaceae</taxon>
        <taxon>Uncinocarpus</taxon>
    </lineage>
</organism>
<dbReference type="OrthoDB" id="5419922at2759"/>
<evidence type="ECO:0000256" key="1">
    <source>
        <dbReference type="SAM" id="MobiDB-lite"/>
    </source>
</evidence>
<evidence type="ECO:0000313" key="3">
    <source>
        <dbReference type="Proteomes" id="UP000002058"/>
    </source>
</evidence>
<gene>
    <name evidence="2" type="ORF">UREG_04653</name>
</gene>
<dbReference type="KEGG" id="ure:UREG_04653"/>
<dbReference type="STRING" id="336963.C4JQ99"/>
<proteinExistence type="predicted"/>
<dbReference type="eggNOG" id="ENOG502SYKX">
    <property type="taxonomic scope" value="Eukaryota"/>
</dbReference>
<feature type="compositionally biased region" description="Basic and acidic residues" evidence="1">
    <location>
        <begin position="172"/>
        <end position="197"/>
    </location>
</feature>
<feature type="region of interest" description="Disordered" evidence="1">
    <location>
        <begin position="82"/>
        <end position="235"/>
    </location>
</feature>
<feature type="region of interest" description="Disordered" evidence="1">
    <location>
        <begin position="682"/>
        <end position="704"/>
    </location>
</feature>
<reference evidence="3" key="1">
    <citation type="journal article" date="2009" name="Genome Res.">
        <title>Comparative genomic analyses of the human fungal pathogens Coccidioides and their relatives.</title>
        <authorList>
            <person name="Sharpton T.J."/>
            <person name="Stajich J.E."/>
            <person name="Rounsley S.D."/>
            <person name="Gardner M.J."/>
            <person name="Wortman J.R."/>
            <person name="Jordar V.S."/>
            <person name="Maiti R."/>
            <person name="Kodira C.D."/>
            <person name="Neafsey D.E."/>
            <person name="Zeng Q."/>
            <person name="Hung C.-Y."/>
            <person name="McMahan C."/>
            <person name="Muszewska A."/>
            <person name="Grynberg M."/>
            <person name="Mandel M.A."/>
            <person name="Kellner E.M."/>
            <person name="Barker B.M."/>
            <person name="Galgiani J.N."/>
            <person name="Orbach M.J."/>
            <person name="Kirkland T.N."/>
            <person name="Cole G.T."/>
            <person name="Henn M.R."/>
            <person name="Birren B.W."/>
            <person name="Taylor J.W."/>
        </authorList>
    </citation>
    <scope>NUCLEOTIDE SEQUENCE [LARGE SCALE GENOMIC DNA]</scope>
    <source>
        <strain evidence="3">UAMH 1704</strain>
    </source>
</reference>
<evidence type="ECO:0000313" key="2">
    <source>
        <dbReference type="EMBL" id="EEP79807.1"/>
    </source>
</evidence>
<feature type="region of interest" description="Disordered" evidence="1">
    <location>
        <begin position="372"/>
        <end position="416"/>
    </location>
</feature>
<feature type="compositionally biased region" description="Polar residues" evidence="1">
    <location>
        <begin position="279"/>
        <end position="295"/>
    </location>
</feature>
<sequence length="704" mass="76339">MSPSRPTSPLSLQPLSPSPSDTIFWPSDFESETDDASRVAKRRRIERLGRDYLEGKPLFIFSATLQGPFEEGWVNPWKKSRRPLATKDKHTQPCSEASQTHGAAATPASRADERSLLVSPDSGGKAWNSQQPQRLSGIDAGYQGSEHHTNGAGRTSGSPAAPKPGLASTRSSGDRHQSRPSHTIDTEWLKRDQKTLDYRAMNRPRSPSPTPTARSLKITSLPSKPAQTTARLSSREFGPSVLGSAHAHVSGFTPINHSPTRKPKASMVSETAKPVPRPKQQSKPAASVNVESQPRTSPPATKPMPHKPKLSNINDNPKTNTDTAPTADQIVDPRDIHSRDAAISDSFQYHRVTGAPRGAKQKKIVSKVTKLESGTRLHQKPTEQKTGLKKPSPQLQLNTTMDPLMPESHEAQDQGSTTTIANLPSAQIVPDQPTFQNQLISLYSTEYLATNGMIVSPSKDSLNQWSTQAAVAIAQKSLQDDLTSPNTLEGDKGQDLSAKSPKDLTRKVMPDQIKPFQSFSTPQPQNSSSGDPPTCQGQTSTQAMINGISPYKFSTEKKVQFGDRSNDGEARAHKQHELVECEQRRCSASPQEPEATRPTSARSNEGPTTTLPVALGENFSVESTGTALPFTLTASTNETRQQDGQGFIAGFDNFDLDQAIADAGSFLQSWELHADISFKTDRSGATSIGQPARSILRANSARNP</sequence>
<feature type="compositionally biased region" description="Basic and acidic residues" evidence="1">
    <location>
        <begin position="560"/>
        <end position="585"/>
    </location>
</feature>
<feature type="region of interest" description="Disordered" evidence="1">
    <location>
        <begin position="249"/>
        <end position="334"/>
    </location>
</feature>
<dbReference type="HOGENOM" id="CLU_397937_0_0_1"/>
<feature type="compositionally biased region" description="Polar residues" evidence="1">
    <location>
        <begin position="597"/>
        <end position="610"/>
    </location>
</feature>
<feature type="region of interest" description="Disordered" evidence="1">
    <location>
        <begin position="1"/>
        <end position="21"/>
    </location>
</feature>